<keyword evidence="2" id="KW-1185">Reference proteome</keyword>
<reference evidence="1 2" key="1">
    <citation type="submission" date="2024-04" db="EMBL/GenBank/DDBJ databases">
        <title>Phyllosticta paracitricarpa is synonymous to the EU quarantine fungus P. citricarpa based on phylogenomic analyses.</title>
        <authorList>
            <consortium name="Lawrence Berkeley National Laboratory"/>
            <person name="Van Ingen-Buijs V.A."/>
            <person name="Van Westerhoven A.C."/>
            <person name="Haridas S."/>
            <person name="Skiadas P."/>
            <person name="Martin F."/>
            <person name="Groenewald J.Z."/>
            <person name="Crous P.W."/>
            <person name="Seidl M.F."/>
        </authorList>
    </citation>
    <scope>NUCLEOTIDE SEQUENCE [LARGE SCALE GENOMIC DNA]</scope>
    <source>
        <strain evidence="1 2">CBS 122670</strain>
    </source>
</reference>
<gene>
    <name evidence="1" type="ORF">IWX46DRAFT_595248</name>
</gene>
<dbReference type="Proteomes" id="UP001365128">
    <property type="component" value="Unassembled WGS sequence"/>
</dbReference>
<name>A0ABR1MLY9_9PEZI</name>
<proteinExistence type="predicted"/>
<accession>A0ABR1MLY9</accession>
<protein>
    <submittedName>
        <fullName evidence="1">Uncharacterized protein</fullName>
    </submittedName>
</protein>
<dbReference type="EMBL" id="JBBPDW010000008">
    <property type="protein sequence ID" value="KAK7550156.1"/>
    <property type="molecule type" value="Genomic_DNA"/>
</dbReference>
<comment type="caution">
    <text evidence="1">The sequence shown here is derived from an EMBL/GenBank/DDBJ whole genome shotgun (WGS) entry which is preliminary data.</text>
</comment>
<sequence length="233" mass="25547">MVAPVLPRLAAQTSALFGAPTASPRRPWFFFSICPSLVSMLLTSTQPRNHAPTPALAWLAPATRMHTCTALTHGRPSFPSHVPLVQSAVCRRLKFEPCPSHFARRDKPWTHLPCPILERIDTCVVHVCATKSPTDCLPAHIGTFLSPPLYTMSSLPARPQPNTHPGFRSVRLPSVVRGLVRLVGWLHVGGVWPAMEIEPVMGREARGEVFLEDGLDLSAFERAAIVFCQLTGP</sequence>
<organism evidence="1 2">
    <name type="scientific">Phyllosticta citricarpa</name>
    <dbReference type="NCBI Taxonomy" id="55181"/>
    <lineage>
        <taxon>Eukaryota</taxon>
        <taxon>Fungi</taxon>
        <taxon>Dikarya</taxon>
        <taxon>Ascomycota</taxon>
        <taxon>Pezizomycotina</taxon>
        <taxon>Dothideomycetes</taxon>
        <taxon>Dothideomycetes incertae sedis</taxon>
        <taxon>Botryosphaeriales</taxon>
        <taxon>Phyllostictaceae</taxon>
        <taxon>Phyllosticta</taxon>
    </lineage>
</organism>
<evidence type="ECO:0000313" key="1">
    <source>
        <dbReference type="EMBL" id="KAK7550156.1"/>
    </source>
</evidence>
<evidence type="ECO:0000313" key="2">
    <source>
        <dbReference type="Proteomes" id="UP001365128"/>
    </source>
</evidence>